<evidence type="ECO:0000256" key="3">
    <source>
        <dbReference type="ARBA" id="ARBA00018218"/>
    </source>
</evidence>
<evidence type="ECO:0000256" key="8">
    <source>
        <dbReference type="ARBA" id="ARBA00023136"/>
    </source>
</evidence>
<dbReference type="EMBL" id="JARBHB010000003">
    <property type="protein sequence ID" value="KAJ8888009.1"/>
    <property type="molecule type" value="Genomic_DNA"/>
</dbReference>
<evidence type="ECO:0000256" key="7">
    <source>
        <dbReference type="ARBA" id="ARBA00022989"/>
    </source>
</evidence>
<evidence type="ECO:0000256" key="2">
    <source>
        <dbReference type="ARBA" id="ARBA00009829"/>
    </source>
</evidence>
<comment type="subunit">
    <text evidence="10">Interacts with Atg9; the interaction is transient.</text>
</comment>
<keyword evidence="6" id="KW-0256">Endoplasmic reticulum</keyword>
<evidence type="ECO:0000313" key="11">
    <source>
        <dbReference type="EMBL" id="KAJ8888009.1"/>
    </source>
</evidence>
<proteinExistence type="inferred from homology"/>
<evidence type="ECO:0000256" key="10">
    <source>
        <dbReference type="ARBA" id="ARBA00049687"/>
    </source>
</evidence>
<keyword evidence="8" id="KW-0472">Membrane</keyword>
<evidence type="ECO:0000256" key="5">
    <source>
        <dbReference type="ARBA" id="ARBA00022786"/>
    </source>
</evidence>
<keyword evidence="4" id="KW-0812">Transmembrane</keyword>
<evidence type="ECO:0000313" key="12">
    <source>
        <dbReference type="Proteomes" id="UP001159363"/>
    </source>
</evidence>
<keyword evidence="7" id="KW-1133">Transmembrane helix</keyword>
<evidence type="ECO:0000256" key="4">
    <source>
        <dbReference type="ARBA" id="ARBA00022692"/>
    </source>
</evidence>
<organism evidence="11 12">
    <name type="scientific">Dryococelus australis</name>
    <dbReference type="NCBI Taxonomy" id="614101"/>
    <lineage>
        <taxon>Eukaryota</taxon>
        <taxon>Metazoa</taxon>
        <taxon>Ecdysozoa</taxon>
        <taxon>Arthropoda</taxon>
        <taxon>Hexapoda</taxon>
        <taxon>Insecta</taxon>
        <taxon>Pterygota</taxon>
        <taxon>Neoptera</taxon>
        <taxon>Polyneoptera</taxon>
        <taxon>Phasmatodea</taxon>
        <taxon>Verophasmatodea</taxon>
        <taxon>Anareolatae</taxon>
        <taxon>Phasmatidae</taxon>
        <taxon>Eurycanthinae</taxon>
        <taxon>Dryococelus</taxon>
    </lineage>
</organism>
<dbReference type="InterPro" id="IPR036390">
    <property type="entry name" value="WH_DNA-bd_sf"/>
</dbReference>
<comment type="similarity">
    <text evidence="2">Belongs to the DDRGK1 family.</text>
</comment>
<evidence type="ECO:0000256" key="1">
    <source>
        <dbReference type="ARBA" id="ARBA00004389"/>
    </source>
</evidence>
<dbReference type="Gene3D" id="1.10.10.10">
    <property type="entry name" value="Winged helix-like DNA-binding domain superfamily/Winged helix DNA-binding domain"/>
    <property type="match status" value="1"/>
</dbReference>
<gene>
    <name evidence="11" type="ORF">PR048_007494</name>
</gene>
<comment type="function">
    <text evidence="9">Substrate adapter for ufmylation, the covalent attachment of the ubiquitin-like modifier UFM1 to substrate proteins. Required for ufmylation of Atg9; protects the nervous system during aging, possibly by stabilizing Atg9 and supporting its function.</text>
</comment>
<reference evidence="11 12" key="1">
    <citation type="submission" date="2023-02" db="EMBL/GenBank/DDBJ databases">
        <title>LHISI_Scaffold_Assembly.</title>
        <authorList>
            <person name="Stuart O.P."/>
            <person name="Cleave R."/>
            <person name="Magrath M.J.L."/>
            <person name="Mikheyev A.S."/>
        </authorList>
    </citation>
    <scope>NUCLEOTIDE SEQUENCE [LARGE SCALE GENOMIC DNA]</scope>
    <source>
        <strain evidence="11">Daus_M_001</strain>
        <tissue evidence="11">Leg muscle</tissue>
    </source>
</reference>
<dbReference type="InterPro" id="IPR019153">
    <property type="entry name" value="DDRGK_dom-contain"/>
</dbReference>
<dbReference type="Proteomes" id="UP001159363">
    <property type="component" value="Chromosome 3"/>
</dbReference>
<dbReference type="InterPro" id="IPR036388">
    <property type="entry name" value="WH-like_DNA-bd_sf"/>
</dbReference>
<name>A0ABQ9HVA9_9NEOP</name>
<sequence>MEDYPGYAKEDGYGMLQTAKVVLLEDLAAHFKLKTQSIIDRIHDLQSDGSLTGQCRRGPALLNLLAGVHCSSLIF</sequence>
<evidence type="ECO:0000256" key="9">
    <source>
        <dbReference type="ARBA" id="ARBA00049608"/>
    </source>
</evidence>
<comment type="caution">
    <text evidence="11">The sequence shown here is derived from an EMBL/GenBank/DDBJ whole genome shotgun (WGS) entry which is preliminary data.</text>
</comment>
<evidence type="ECO:0000256" key="6">
    <source>
        <dbReference type="ARBA" id="ARBA00022824"/>
    </source>
</evidence>
<accession>A0ABQ9HVA9</accession>
<dbReference type="SUPFAM" id="SSF46785">
    <property type="entry name" value="Winged helix' DNA-binding domain"/>
    <property type="match status" value="1"/>
</dbReference>
<keyword evidence="12" id="KW-1185">Reference proteome</keyword>
<dbReference type="Pfam" id="PF09756">
    <property type="entry name" value="DDRGK"/>
    <property type="match status" value="1"/>
</dbReference>
<comment type="subcellular location">
    <subcellularLocation>
        <location evidence="1">Endoplasmic reticulum membrane</location>
        <topology evidence="1">Single-pass membrane protein</topology>
    </subcellularLocation>
</comment>
<keyword evidence="5" id="KW-0833">Ubl conjugation pathway</keyword>
<protein>
    <recommendedName>
        <fullName evidence="3">DDRGK domain-containing protein 1</fullName>
    </recommendedName>
</protein>